<gene>
    <name evidence="1" type="ORF">LX13_003979</name>
</gene>
<protein>
    <submittedName>
        <fullName evidence="1">Uncharacterized protein</fullName>
    </submittedName>
</protein>
<evidence type="ECO:0000313" key="1">
    <source>
        <dbReference type="EMBL" id="MCP2178138.1"/>
    </source>
</evidence>
<dbReference type="Proteomes" id="UP001206895">
    <property type="component" value="Unassembled WGS sequence"/>
</dbReference>
<comment type="caution">
    <text evidence="1">The sequence shown here is derived from an EMBL/GenBank/DDBJ whole genome shotgun (WGS) entry which is preliminary data.</text>
</comment>
<keyword evidence="2" id="KW-1185">Reference proteome</keyword>
<sequence length="72" mass="7215">MLYGAVVDGDTITAIHRDAKDVAGGVRLVRVSATGAVTLGPVLPPIPSNGITDPRWILAGSPCTCSAAATSL</sequence>
<dbReference type="EMBL" id="JAMTCJ010000004">
    <property type="protein sequence ID" value="MCP2178138.1"/>
    <property type="molecule type" value="Genomic_DNA"/>
</dbReference>
<organism evidence="1 2">
    <name type="scientific">Williamsia maris</name>
    <dbReference type="NCBI Taxonomy" id="72806"/>
    <lineage>
        <taxon>Bacteria</taxon>
        <taxon>Bacillati</taxon>
        <taxon>Actinomycetota</taxon>
        <taxon>Actinomycetes</taxon>
        <taxon>Mycobacteriales</taxon>
        <taxon>Nocardiaceae</taxon>
        <taxon>Williamsia</taxon>
    </lineage>
</organism>
<accession>A0ABT1HJN7</accession>
<evidence type="ECO:0000313" key="2">
    <source>
        <dbReference type="Proteomes" id="UP001206895"/>
    </source>
</evidence>
<name>A0ABT1HJN7_9NOCA</name>
<reference evidence="1 2" key="1">
    <citation type="submission" date="2022-06" db="EMBL/GenBank/DDBJ databases">
        <title>Genomic Encyclopedia of Archaeal and Bacterial Type Strains, Phase II (KMG-II): from individual species to whole genera.</title>
        <authorList>
            <person name="Goeker M."/>
        </authorList>
    </citation>
    <scope>NUCLEOTIDE SEQUENCE [LARGE SCALE GENOMIC DNA]</scope>
    <source>
        <strain evidence="1 2">DSM 44693</strain>
    </source>
</reference>
<proteinExistence type="predicted"/>